<dbReference type="Pfam" id="PF01702">
    <property type="entry name" value="TGT"/>
    <property type="match status" value="2"/>
</dbReference>
<feature type="region of interest" description="Disordered" evidence="1">
    <location>
        <begin position="317"/>
        <end position="337"/>
    </location>
</feature>
<dbReference type="InterPro" id="IPR002616">
    <property type="entry name" value="tRNA_ribo_trans-like"/>
</dbReference>
<feature type="domain" description="tRNA-guanine(15) transglycosylase-like" evidence="2">
    <location>
        <begin position="34"/>
        <end position="251"/>
    </location>
</feature>
<dbReference type="OrthoDB" id="27601at2759"/>
<dbReference type="Gene3D" id="3.20.20.105">
    <property type="entry name" value="Queuine tRNA-ribosyltransferase-like"/>
    <property type="match status" value="1"/>
</dbReference>
<dbReference type="GO" id="GO:0006400">
    <property type="term" value="P:tRNA modification"/>
    <property type="evidence" value="ECO:0007669"/>
    <property type="project" value="InterPro"/>
</dbReference>
<dbReference type="EMBL" id="KN819338">
    <property type="protein sequence ID" value="KIJ15068.1"/>
    <property type="molecule type" value="Genomic_DNA"/>
</dbReference>
<dbReference type="AlphaFoldDB" id="A0A0C9TXQ8"/>
<dbReference type="HOGENOM" id="CLU_019834_0_0_1"/>
<dbReference type="InterPro" id="IPR050852">
    <property type="entry name" value="Queuine_tRNA-ribosyltrfase"/>
</dbReference>
<evidence type="ECO:0000313" key="3">
    <source>
        <dbReference type="EMBL" id="KIJ15068.1"/>
    </source>
</evidence>
<dbReference type="SUPFAM" id="SSF51713">
    <property type="entry name" value="tRNA-guanine transglycosylase"/>
    <property type="match status" value="2"/>
</dbReference>
<organism evidence="3 4">
    <name type="scientific">Paxillus involutus ATCC 200175</name>
    <dbReference type="NCBI Taxonomy" id="664439"/>
    <lineage>
        <taxon>Eukaryota</taxon>
        <taxon>Fungi</taxon>
        <taxon>Dikarya</taxon>
        <taxon>Basidiomycota</taxon>
        <taxon>Agaricomycotina</taxon>
        <taxon>Agaricomycetes</taxon>
        <taxon>Agaricomycetidae</taxon>
        <taxon>Boletales</taxon>
        <taxon>Paxilineae</taxon>
        <taxon>Paxillaceae</taxon>
        <taxon>Paxillus</taxon>
    </lineage>
</organism>
<name>A0A0C9TXQ8_PAXIN</name>
<proteinExistence type="predicted"/>
<gene>
    <name evidence="3" type="ORF">PAXINDRAFT_169270</name>
</gene>
<protein>
    <recommendedName>
        <fullName evidence="2">tRNA-guanine(15) transglycosylase-like domain-containing protein</fullName>
    </recommendedName>
</protein>
<evidence type="ECO:0000313" key="4">
    <source>
        <dbReference type="Proteomes" id="UP000053647"/>
    </source>
</evidence>
<keyword evidence="4" id="KW-1185">Reference proteome</keyword>
<feature type="domain" description="tRNA-guanine(15) transglycosylase-like" evidence="2">
    <location>
        <begin position="343"/>
        <end position="555"/>
    </location>
</feature>
<sequence length="602" mass="66549">MGRTTDIQHPHIDSIMGSTSLTFTLPPSVPRFSARIGKLVLTRPTPDSDTIVIEMETPNILVGTSRGVIPHFSRDHCNSSDATKWINVPFESFLEQTPPVPTMQTGPYPLHRFLGFDTRRHIASLCLRDPLDTREMPPNGNAHVSANCIRGVRKVTTSDWWNYVHKMQPDVVFALTDTPFTLPPHSQKRVTKSIERSAAWVADLLRPMPCDASSSELQSPRMSHHPLNVFVHMAGGTSLPAREAFAYSLREKLHGPEAEAIRPLHSLDEGIAGYSFDLATLRGIKPHPNTSYHQSLPDRFLERESPTMLQNTKLIAEAPTPSPTSASSPISSSGSSLAEPLVPPEIVSLLQASLAELPEGKPRLVTGSRSPHEMLRLIRDVGVDIFDSGWAMSAANVGVALDFVFPVPPTDRDAPETKRRDLGHNLYDRVYAHQFSSLADAFEGAAERASDPGTESSQRRICSCIACSPRSPPSHILHSTLDHQSYTDSAHGEVVAEYESPYSRAYIHHLLHTHEMSAHTLLAAHNLAVLSALLAGVREVLADKGGEEARDRFALEVERFENSYDESMEVFSAGKKAWNEVDRARGKGRLAREKEKQVEIER</sequence>
<reference evidence="3 4" key="1">
    <citation type="submission" date="2014-06" db="EMBL/GenBank/DDBJ databases">
        <authorList>
            <consortium name="DOE Joint Genome Institute"/>
            <person name="Kuo A."/>
            <person name="Kohler A."/>
            <person name="Nagy L.G."/>
            <person name="Floudas D."/>
            <person name="Copeland A."/>
            <person name="Barry K.W."/>
            <person name="Cichocki N."/>
            <person name="Veneault-Fourrey C."/>
            <person name="LaButti K."/>
            <person name="Lindquist E.A."/>
            <person name="Lipzen A."/>
            <person name="Lundell T."/>
            <person name="Morin E."/>
            <person name="Murat C."/>
            <person name="Sun H."/>
            <person name="Tunlid A."/>
            <person name="Henrissat B."/>
            <person name="Grigoriev I.V."/>
            <person name="Hibbett D.S."/>
            <person name="Martin F."/>
            <person name="Nordberg H.P."/>
            <person name="Cantor M.N."/>
            <person name="Hua S.X."/>
        </authorList>
    </citation>
    <scope>NUCLEOTIDE SEQUENCE [LARGE SCALE GENOMIC DNA]</scope>
    <source>
        <strain evidence="3 4">ATCC 200175</strain>
    </source>
</reference>
<accession>A0A0C9TXQ8</accession>
<evidence type="ECO:0000256" key="1">
    <source>
        <dbReference type="SAM" id="MobiDB-lite"/>
    </source>
</evidence>
<dbReference type="PANTHER" id="PTHR46064">
    <property type="entry name" value="QUEUINE TRNA-RIBOSYLTRANSFERASE ACCESSORY SUBUNIT 2"/>
    <property type="match status" value="1"/>
</dbReference>
<dbReference type="Proteomes" id="UP000053647">
    <property type="component" value="Unassembled WGS sequence"/>
</dbReference>
<evidence type="ECO:0000259" key="2">
    <source>
        <dbReference type="Pfam" id="PF01702"/>
    </source>
</evidence>
<reference evidence="4" key="2">
    <citation type="submission" date="2015-01" db="EMBL/GenBank/DDBJ databases">
        <title>Evolutionary Origins and Diversification of the Mycorrhizal Mutualists.</title>
        <authorList>
            <consortium name="DOE Joint Genome Institute"/>
            <consortium name="Mycorrhizal Genomics Consortium"/>
            <person name="Kohler A."/>
            <person name="Kuo A."/>
            <person name="Nagy L.G."/>
            <person name="Floudas D."/>
            <person name="Copeland A."/>
            <person name="Barry K.W."/>
            <person name="Cichocki N."/>
            <person name="Veneault-Fourrey C."/>
            <person name="LaButti K."/>
            <person name="Lindquist E.A."/>
            <person name="Lipzen A."/>
            <person name="Lundell T."/>
            <person name="Morin E."/>
            <person name="Murat C."/>
            <person name="Riley R."/>
            <person name="Ohm R."/>
            <person name="Sun H."/>
            <person name="Tunlid A."/>
            <person name="Henrissat B."/>
            <person name="Grigoriev I.V."/>
            <person name="Hibbett D.S."/>
            <person name="Martin F."/>
        </authorList>
    </citation>
    <scope>NUCLEOTIDE SEQUENCE [LARGE SCALE GENOMIC DNA]</scope>
    <source>
        <strain evidence="4">ATCC 200175</strain>
    </source>
</reference>
<dbReference type="InterPro" id="IPR036511">
    <property type="entry name" value="TGT-like_sf"/>
</dbReference>
<dbReference type="PANTHER" id="PTHR46064:SF1">
    <property type="entry name" value="QUEUINE TRNA-RIBOSYLTRANSFERASE ACCESSORY SUBUNIT 2"/>
    <property type="match status" value="1"/>
</dbReference>